<protein>
    <submittedName>
        <fullName evidence="2">Uncharacterized protein</fullName>
    </submittedName>
</protein>
<evidence type="ECO:0000256" key="1">
    <source>
        <dbReference type="SAM" id="MobiDB-lite"/>
    </source>
</evidence>
<feature type="compositionally biased region" description="Basic and acidic residues" evidence="1">
    <location>
        <begin position="29"/>
        <end position="56"/>
    </location>
</feature>
<gene>
    <name evidence="2" type="ORF">F2P81_003745</name>
</gene>
<organism evidence="2 3">
    <name type="scientific">Scophthalmus maximus</name>
    <name type="common">Turbot</name>
    <name type="synonym">Psetta maxima</name>
    <dbReference type="NCBI Taxonomy" id="52904"/>
    <lineage>
        <taxon>Eukaryota</taxon>
        <taxon>Metazoa</taxon>
        <taxon>Chordata</taxon>
        <taxon>Craniata</taxon>
        <taxon>Vertebrata</taxon>
        <taxon>Euteleostomi</taxon>
        <taxon>Actinopterygii</taxon>
        <taxon>Neopterygii</taxon>
        <taxon>Teleostei</taxon>
        <taxon>Neoteleostei</taxon>
        <taxon>Acanthomorphata</taxon>
        <taxon>Carangaria</taxon>
        <taxon>Pleuronectiformes</taxon>
        <taxon>Pleuronectoidei</taxon>
        <taxon>Scophthalmidae</taxon>
        <taxon>Scophthalmus</taxon>
    </lineage>
</organism>
<dbReference type="Proteomes" id="UP000438429">
    <property type="component" value="Unassembled WGS sequence"/>
</dbReference>
<comment type="caution">
    <text evidence="2">The sequence shown here is derived from an EMBL/GenBank/DDBJ whole genome shotgun (WGS) entry which is preliminary data.</text>
</comment>
<evidence type="ECO:0000313" key="2">
    <source>
        <dbReference type="EMBL" id="KAF0044587.1"/>
    </source>
</evidence>
<proteinExistence type="predicted"/>
<feature type="compositionally biased region" description="Acidic residues" evidence="1">
    <location>
        <begin position="57"/>
        <end position="69"/>
    </location>
</feature>
<evidence type="ECO:0000313" key="3">
    <source>
        <dbReference type="Proteomes" id="UP000438429"/>
    </source>
</evidence>
<dbReference type="EMBL" id="VEVO01000003">
    <property type="protein sequence ID" value="KAF0044587.1"/>
    <property type="molecule type" value="Genomic_DNA"/>
</dbReference>
<dbReference type="AlphaFoldDB" id="A0A6A4TDF5"/>
<name>A0A6A4TDF5_SCOMX</name>
<feature type="region of interest" description="Disordered" evidence="1">
    <location>
        <begin position="20"/>
        <end position="69"/>
    </location>
</feature>
<accession>A0A6A4TDF5</accession>
<reference evidence="2 3" key="1">
    <citation type="submission" date="2019-06" db="EMBL/GenBank/DDBJ databases">
        <title>Draft genomes of female and male turbot (Scophthalmus maximus).</title>
        <authorList>
            <person name="Xu H."/>
            <person name="Xu X.-W."/>
            <person name="Shao C."/>
            <person name="Chen S."/>
        </authorList>
    </citation>
    <scope>NUCLEOTIDE SEQUENCE [LARGE SCALE GENOMIC DNA]</scope>
    <source>
        <strain evidence="2">Ysfricsl-2016a</strain>
        <tissue evidence="2">Blood</tissue>
    </source>
</reference>
<sequence>MLIRLSFKGFSAPLELQRVNECTSPQNTPEREGDGAPVFAEREGNGIQEEGDRSDNFDDYDTPPDIEYI</sequence>